<proteinExistence type="predicted"/>
<dbReference type="Proteomes" id="UP000232688">
    <property type="component" value="Unassembled WGS sequence"/>
</dbReference>
<keyword evidence="1" id="KW-1133">Transmembrane helix</keyword>
<protein>
    <submittedName>
        <fullName evidence="2">Uncharacterized protein</fullName>
    </submittedName>
</protein>
<keyword evidence="1" id="KW-0812">Transmembrane</keyword>
<evidence type="ECO:0000256" key="1">
    <source>
        <dbReference type="SAM" id="Phobius"/>
    </source>
</evidence>
<feature type="non-terminal residue" evidence="2">
    <location>
        <position position="1"/>
    </location>
</feature>
<evidence type="ECO:0000313" key="3">
    <source>
        <dbReference type="Proteomes" id="UP000232688"/>
    </source>
</evidence>
<reference evidence="2 3" key="1">
    <citation type="submission" date="2017-10" db="EMBL/GenBank/DDBJ databases">
        <title>Extensive intraspecific genome diversity in a model arbuscular mycorrhizal fungus.</title>
        <authorList>
            <person name="Chen E.C.H."/>
            <person name="Morin E."/>
            <person name="Baudet D."/>
            <person name="Noel J."/>
            <person name="Ndikumana S."/>
            <person name="Charron P."/>
            <person name="St-Onge C."/>
            <person name="Giorgi J."/>
            <person name="Grigoriev I.V."/>
            <person name="Roux C."/>
            <person name="Martin F.M."/>
            <person name="Corradi N."/>
        </authorList>
    </citation>
    <scope>NUCLEOTIDE SEQUENCE [LARGE SCALE GENOMIC DNA]</scope>
    <source>
        <strain evidence="2 3">A1</strain>
    </source>
</reference>
<reference evidence="2 3" key="2">
    <citation type="submission" date="2017-10" db="EMBL/GenBank/DDBJ databases">
        <title>Genome analyses suggest a sexual origin of heterokaryosis in a supposedly ancient asexual fungus.</title>
        <authorList>
            <person name="Corradi N."/>
            <person name="Sedzielewska K."/>
            <person name="Noel J."/>
            <person name="Charron P."/>
            <person name="Farinelli L."/>
            <person name="Marton T."/>
            <person name="Kruger M."/>
            <person name="Pelin A."/>
            <person name="Brachmann A."/>
            <person name="Corradi N."/>
        </authorList>
    </citation>
    <scope>NUCLEOTIDE SEQUENCE [LARGE SCALE GENOMIC DNA]</scope>
    <source>
        <strain evidence="2 3">A1</strain>
    </source>
</reference>
<comment type="caution">
    <text evidence="2">The sequence shown here is derived from an EMBL/GenBank/DDBJ whole genome shotgun (WGS) entry which is preliminary data.</text>
</comment>
<organism evidence="2 3">
    <name type="scientific">Rhizophagus irregularis</name>
    <dbReference type="NCBI Taxonomy" id="588596"/>
    <lineage>
        <taxon>Eukaryota</taxon>
        <taxon>Fungi</taxon>
        <taxon>Fungi incertae sedis</taxon>
        <taxon>Mucoromycota</taxon>
        <taxon>Glomeromycotina</taxon>
        <taxon>Glomeromycetes</taxon>
        <taxon>Glomerales</taxon>
        <taxon>Glomeraceae</taxon>
        <taxon>Rhizophagus</taxon>
    </lineage>
</organism>
<accession>A0A2N0QLM0</accession>
<name>A0A2N0QLM0_9GLOM</name>
<sequence>LNLLATPIAEIVISSEDQAFSVEQVASVIRWVSYALIVVPFMSLCRGFFQGYNKMQPTAVSQL</sequence>
<dbReference type="AlphaFoldDB" id="A0A2N0QLM0"/>
<dbReference type="EMBL" id="LLXH01006701">
    <property type="protein sequence ID" value="PKC51937.1"/>
    <property type="molecule type" value="Genomic_DNA"/>
</dbReference>
<dbReference type="VEuPathDB" id="FungiDB:RhiirA1_482634"/>
<feature type="non-terminal residue" evidence="2">
    <location>
        <position position="63"/>
    </location>
</feature>
<feature type="transmembrane region" description="Helical" evidence="1">
    <location>
        <begin position="31"/>
        <end position="49"/>
    </location>
</feature>
<gene>
    <name evidence="2" type="ORF">RhiirA1_482634</name>
</gene>
<keyword evidence="1" id="KW-0472">Membrane</keyword>
<evidence type="ECO:0000313" key="2">
    <source>
        <dbReference type="EMBL" id="PKC51937.1"/>
    </source>
</evidence>